<dbReference type="Gene3D" id="3.40.50.720">
    <property type="entry name" value="NAD(P)-binding Rossmann-like Domain"/>
    <property type="match status" value="1"/>
</dbReference>
<dbReference type="SUPFAM" id="SSF51735">
    <property type="entry name" value="NAD(P)-binding Rossmann-fold domains"/>
    <property type="match status" value="1"/>
</dbReference>
<dbReference type="PANTHER" id="PTHR11011">
    <property type="entry name" value="MALE STERILITY PROTEIN 2-RELATED"/>
    <property type="match status" value="1"/>
</dbReference>
<gene>
    <name evidence="3" type="ORF">TMSB3V08_LOCUS9959</name>
</gene>
<comment type="function">
    <text evidence="1">Catalyzes the reduction of fatty acyl-CoA to fatty alcohols.</text>
</comment>
<organism evidence="3">
    <name type="scientific">Timema monikensis</name>
    <dbReference type="NCBI Taxonomy" id="170555"/>
    <lineage>
        <taxon>Eukaryota</taxon>
        <taxon>Metazoa</taxon>
        <taxon>Ecdysozoa</taxon>
        <taxon>Arthropoda</taxon>
        <taxon>Hexapoda</taxon>
        <taxon>Insecta</taxon>
        <taxon>Pterygota</taxon>
        <taxon>Neoptera</taxon>
        <taxon>Polyneoptera</taxon>
        <taxon>Phasmatodea</taxon>
        <taxon>Timematodea</taxon>
        <taxon>Timematoidea</taxon>
        <taxon>Timematidae</taxon>
        <taxon>Timema</taxon>
    </lineage>
</organism>
<dbReference type="GO" id="GO:0102965">
    <property type="term" value="F:alcohol-forming long-chain fatty acyl-CoA reductase activity"/>
    <property type="evidence" value="ECO:0007669"/>
    <property type="project" value="UniProtKB-EC"/>
</dbReference>
<dbReference type="InterPro" id="IPR026055">
    <property type="entry name" value="FAR"/>
</dbReference>
<sequence length="94" mass="10487">MVPIESQGQVFDRLREEGNINYLEKLIPLDADLTQTGLGLSNDDTATLMANVSFIFHCAATVRFDEPLRHAVLLNTRGTLELTRLSANMKNLQV</sequence>
<dbReference type="GO" id="GO:0080019">
    <property type="term" value="F:alcohol-forming very long-chain fatty acyl-CoA reductase activity"/>
    <property type="evidence" value="ECO:0007669"/>
    <property type="project" value="InterPro"/>
</dbReference>
<dbReference type="AlphaFoldDB" id="A0A7R9EHY3"/>
<comment type="catalytic activity">
    <reaction evidence="1">
        <text>a long-chain fatty acyl-CoA + 2 NADPH + 2 H(+) = a long-chain primary fatty alcohol + 2 NADP(+) + CoA</text>
        <dbReference type="Rhea" id="RHEA:52716"/>
        <dbReference type="ChEBI" id="CHEBI:15378"/>
        <dbReference type="ChEBI" id="CHEBI:57287"/>
        <dbReference type="ChEBI" id="CHEBI:57783"/>
        <dbReference type="ChEBI" id="CHEBI:58349"/>
        <dbReference type="ChEBI" id="CHEBI:77396"/>
        <dbReference type="ChEBI" id="CHEBI:83139"/>
        <dbReference type="EC" id="1.2.1.84"/>
    </reaction>
</comment>
<evidence type="ECO:0000256" key="1">
    <source>
        <dbReference type="RuleBase" id="RU363097"/>
    </source>
</evidence>
<dbReference type="EC" id="1.2.1.84" evidence="1"/>
<comment type="similarity">
    <text evidence="1">Belongs to the fatty acyl-CoA reductase family.</text>
</comment>
<protein>
    <recommendedName>
        <fullName evidence="1">Fatty acyl-CoA reductase</fullName>
        <ecNumber evidence="1">1.2.1.84</ecNumber>
    </recommendedName>
</protein>
<name>A0A7R9EHY3_9NEOP</name>
<proteinExistence type="inferred from homology"/>
<dbReference type="Pfam" id="PF07993">
    <property type="entry name" value="NAD_binding_4"/>
    <property type="match status" value="1"/>
</dbReference>
<dbReference type="InterPro" id="IPR036291">
    <property type="entry name" value="NAD(P)-bd_dom_sf"/>
</dbReference>
<keyword evidence="1" id="KW-0560">Oxidoreductase</keyword>
<dbReference type="EMBL" id="OB796290">
    <property type="protein sequence ID" value="CAD7433279.1"/>
    <property type="molecule type" value="Genomic_DNA"/>
</dbReference>
<evidence type="ECO:0000259" key="2">
    <source>
        <dbReference type="Pfam" id="PF07993"/>
    </source>
</evidence>
<feature type="domain" description="Thioester reductase (TE)" evidence="2">
    <location>
        <begin position="8"/>
        <end position="93"/>
    </location>
</feature>
<dbReference type="PANTHER" id="PTHR11011:SF116">
    <property type="entry name" value="FATTY ACYL-COA REDUCTASE CG5065-RELATED"/>
    <property type="match status" value="1"/>
</dbReference>
<evidence type="ECO:0000313" key="3">
    <source>
        <dbReference type="EMBL" id="CAD7433279.1"/>
    </source>
</evidence>
<reference evidence="3" key="1">
    <citation type="submission" date="2020-11" db="EMBL/GenBank/DDBJ databases">
        <authorList>
            <person name="Tran Van P."/>
        </authorList>
    </citation>
    <scope>NUCLEOTIDE SEQUENCE</scope>
</reference>
<accession>A0A7R9EHY3</accession>
<dbReference type="GO" id="GO:0005777">
    <property type="term" value="C:peroxisome"/>
    <property type="evidence" value="ECO:0007669"/>
    <property type="project" value="TreeGrafter"/>
</dbReference>
<dbReference type="GO" id="GO:0035336">
    <property type="term" value="P:long-chain fatty-acyl-CoA metabolic process"/>
    <property type="evidence" value="ECO:0007669"/>
    <property type="project" value="TreeGrafter"/>
</dbReference>
<keyword evidence="1" id="KW-0444">Lipid biosynthesis</keyword>
<dbReference type="InterPro" id="IPR013120">
    <property type="entry name" value="FAR_NAD-bd"/>
</dbReference>
<keyword evidence="1" id="KW-0443">Lipid metabolism</keyword>
<keyword evidence="1" id="KW-0521">NADP</keyword>